<dbReference type="Gene3D" id="3.40.50.300">
    <property type="entry name" value="P-loop containing nucleotide triphosphate hydrolases"/>
    <property type="match status" value="1"/>
</dbReference>
<accession>A0AAD3MPC9</accession>
<evidence type="ECO:0000313" key="2">
    <source>
        <dbReference type="EMBL" id="GLD57491.1"/>
    </source>
</evidence>
<evidence type="ECO:0000256" key="1">
    <source>
        <dbReference type="SAM" id="MobiDB-lite"/>
    </source>
</evidence>
<protein>
    <submittedName>
        <fullName evidence="2">Dynamin-1 isoform X1</fullName>
    </submittedName>
</protein>
<feature type="non-terminal residue" evidence="2">
    <location>
        <position position="1"/>
    </location>
</feature>
<dbReference type="Proteomes" id="UP001279410">
    <property type="component" value="Unassembled WGS sequence"/>
</dbReference>
<gene>
    <name evidence="2" type="ORF">AKAME5_002988800</name>
</gene>
<proteinExistence type="predicted"/>
<name>A0AAD3MPC9_LATJO</name>
<dbReference type="SUPFAM" id="SSF52540">
    <property type="entry name" value="P-loop containing nucleoside triphosphate hydrolases"/>
    <property type="match status" value="1"/>
</dbReference>
<reference evidence="2" key="1">
    <citation type="submission" date="2022-08" db="EMBL/GenBank/DDBJ databases">
        <title>Genome sequencing of akame (Lates japonicus).</title>
        <authorList>
            <person name="Hashiguchi Y."/>
            <person name="Takahashi H."/>
        </authorList>
    </citation>
    <scope>NUCLEOTIDE SEQUENCE</scope>
    <source>
        <strain evidence="2">Kochi</strain>
    </source>
</reference>
<evidence type="ECO:0000313" key="3">
    <source>
        <dbReference type="Proteomes" id="UP001279410"/>
    </source>
</evidence>
<sequence length="113" mass="11813">TDNRSADRIHQLHEERDRAVRPETGATDRSATASLPVSPPPPSPASTCLSAPPPVCLSAMGNRGMEELIPLVNQLQDAFSSIGQNANLDLPQIAVVGGQSAGKSSVLENFVGK</sequence>
<dbReference type="InterPro" id="IPR027417">
    <property type="entry name" value="P-loop_NTPase"/>
</dbReference>
<comment type="caution">
    <text evidence="2">The sequence shown here is derived from an EMBL/GenBank/DDBJ whole genome shotgun (WGS) entry which is preliminary data.</text>
</comment>
<feature type="compositionally biased region" description="Basic and acidic residues" evidence="1">
    <location>
        <begin position="1"/>
        <end position="21"/>
    </location>
</feature>
<organism evidence="2 3">
    <name type="scientific">Lates japonicus</name>
    <name type="common">Japanese lates</name>
    <dbReference type="NCBI Taxonomy" id="270547"/>
    <lineage>
        <taxon>Eukaryota</taxon>
        <taxon>Metazoa</taxon>
        <taxon>Chordata</taxon>
        <taxon>Craniata</taxon>
        <taxon>Vertebrata</taxon>
        <taxon>Euteleostomi</taxon>
        <taxon>Actinopterygii</taxon>
        <taxon>Neopterygii</taxon>
        <taxon>Teleostei</taxon>
        <taxon>Neoteleostei</taxon>
        <taxon>Acanthomorphata</taxon>
        <taxon>Carangaria</taxon>
        <taxon>Carangaria incertae sedis</taxon>
        <taxon>Centropomidae</taxon>
        <taxon>Lates</taxon>
    </lineage>
</organism>
<feature type="region of interest" description="Disordered" evidence="1">
    <location>
        <begin position="1"/>
        <end position="51"/>
    </location>
</feature>
<keyword evidence="3" id="KW-1185">Reference proteome</keyword>
<dbReference type="AlphaFoldDB" id="A0AAD3MPC9"/>
<dbReference type="EMBL" id="BRZM01007890">
    <property type="protein sequence ID" value="GLD57491.1"/>
    <property type="molecule type" value="Genomic_DNA"/>
</dbReference>